<dbReference type="SUPFAM" id="SSF82708">
    <property type="entry name" value="R3H domain"/>
    <property type="match status" value="1"/>
</dbReference>
<feature type="compositionally biased region" description="Low complexity" evidence="12">
    <location>
        <begin position="343"/>
        <end position="376"/>
    </location>
</feature>
<dbReference type="eggNOG" id="KOG4483">
    <property type="taxonomic scope" value="Eukaryota"/>
</dbReference>
<dbReference type="FunCoup" id="W5JQU9">
    <property type="interactions" value="630"/>
</dbReference>
<evidence type="ECO:0000256" key="9">
    <source>
        <dbReference type="ARBA" id="ARBA00023242"/>
    </source>
</evidence>
<dbReference type="SUPFAM" id="SSF53335">
    <property type="entry name" value="S-adenosyl-L-methionine-dependent methyltransferases"/>
    <property type="match status" value="1"/>
</dbReference>
<dbReference type="VEuPathDB" id="VectorBase:ADAR2_008979"/>
<dbReference type="EC" id="2.1.1.33" evidence="11"/>
<feature type="binding site" evidence="11">
    <location>
        <begin position="115"/>
        <end position="116"/>
    </location>
    <ligand>
        <name>S-adenosyl-L-methionine</name>
        <dbReference type="ChEBI" id="CHEBI:59789"/>
    </ligand>
</feature>
<dbReference type="GO" id="GO:0008176">
    <property type="term" value="F:tRNA (guanine(46)-N7)-methyltransferase activity"/>
    <property type="evidence" value="ECO:0007669"/>
    <property type="project" value="UniProtKB-UniRule"/>
</dbReference>
<feature type="compositionally biased region" description="Polar residues" evidence="12">
    <location>
        <begin position="899"/>
        <end position="910"/>
    </location>
</feature>
<feature type="domain" description="R3H" evidence="13">
    <location>
        <begin position="235"/>
        <end position="304"/>
    </location>
</feature>
<dbReference type="PANTHER" id="PTHR21678:SF0">
    <property type="entry name" value="C3H1-TYPE DOMAIN-CONTAINING PROTEIN"/>
    <property type="match status" value="1"/>
</dbReference>
<dbReference type="FunFam" id="3.40.50.150:FF:000060">
    <property type="entry name" value="tRNA (guanine-N(7)-)-methyltransferase"/>
    <property type="match status" value="1"/>
</dbReference>
<dbReference type="Gene3D" id="3.40.50.150">
    <property type="entry name" value="Vaccinia Virus protein VP39"/>
    <property type="match status" value="1"/>
</dbReference>
<dbReference type="InterPro" id="IPR025763">
    <property type="entry name" value="Trm8_euk"/>
</dbReference>
<dbReference type="CDD" id="cd02440">
    <property type="entry name" value="AdoMet_MTases"/>
    <property type="match status" value="1"/>
</dbReference>
<reference evidence="14" key="2">
    <citation type="submission" date="2010-05" db="EMBL/GenBank/DDBJ databases">
        <authorList>
            <person name="Almeida L.G."/>
            <person name="Nicolas M.F."/>
            <person name="Souza R.C."/>
            <person name="Vasconcelos A.T.R."/>
        </authorList>
    </citation>
    <scope>NUCLEOTIDE SEQUENCE</scope>
</reference>
<feature type="region of interest" description="Disordered" evidence="12">
    <location>
        <begin position="889"/>
        <end position="912"/>
    </location>
</feature>
<dbReference type="AlphaFoldDB" id="W5JQU9"/>
<comment type="catalytic activity">
    <reaction evidence="1 11">
        <text>guanosine(46) in tRNA + S-adenosyl-L-methionine = N(7)-methylguanosine(46) in tRNA + S-adenosyl-L-homocysteine</text>
        <dbReference type="Rhea" id="RHEA:42708"/>
        <dbReference type="Rhea" id="RHEA-COMP:10188"/>
        <dbReference type="Rhea" id="RHEA-COMP:10189"/>
        <dbReference type="ChEBI" id="CHEBI:57856"/>
        <dbReference type="ChEBI" id="CHEBI:59789"/>
        <dbReference type="ChEBI" id="CHEBI:74269"/>
        <dbReference type="ChEBI" id="CHEBI:74480"/>
        <dbReference type="EC" id="2.1.1.33"/>
    </reaction>
</comment>
<organism evidence="14">
    <name type="scientific">Anopheles darlingi</name>
    <name type="common">Mosquito</name>
    <dbReference type="NCBI Taxonomy" id="43151"/>
    <lineage>
        <taxon>Eukaryota</taxon>
        <taxon>Metazoa</taxon>
        <taxon>Ecdysozoa</taxon>
        <taxon>Arthropoda</taxon>
        <taxon>Hexapoda</taxon>
        <taxon>Insecta</taxon>
        <taxon>Pterygota</taxon>
        <taxon>Neoptera</taxon>
        <taxon>Endopterygota</taxon>
        <taxon>Diptera</taxon>
        <taxon>Nematocera</taxon>
        <taxon>Culicoidea</taxon>
        <taxon>Culicidae</taxon>
        <taxon>Anophelinae</taxon>
        <taxon>Anopheles</taxon>
    </lineage>
</organism>
<reference evidence="14" key="3">
    <citation type="journal article" date="2013" name="Nucleic Acids Res.">
        <title>The genome of Anopheles darlingi, the main neotropical malaria vector.</title>
        <authorList>
            <person name="Marinotti O."/>
            <person name="Cerqueira G.C."/>
            <person name="de Almeida L.G."/>
            <person name="Ferro M.I."/>
            <person name="Loreto E.L."/>
            <person name="Zaha A."/>
            <person name="Teixeira S.M."/>
            <person name="Wespiser A.R."/>
            <person name="Almeida E Silva A."/>
            <person name="Schlindwein A.D."/>
            <person name="Pacheco A.C."/>
            <person name="Silva A.L."/>
            <person name="Graveley B.R."/>
            <person name="Walenz B.P."/>
            <person name="Lima Bde A."/>
            <person name="Ribeiro C.A."/>
            <person name="Nunes-Silva C.G."/>
            <person name="de Carvalho C.R."/>
            <person name="Soares C.M."/>
            <person name="de Menezes C.B."/>
            <person name="Matiolli C."/>
            <person name="Caffrey D."/>
            <person name="Araujo D.A."/>
            <person name="de Oliveira D.M."/>
            <person name="Golenbock D."/>
            <person name="Grisard E.C."/>
            <person name="Fantinatti-Garboggini F."/>
            <person name="de Carvalho F.M."/>
            <person name="Barcellos F.G."/>
            <person name="Prosdocimi F."/>
            <person name="May G."/>
            <person name="Azevedo Junior G.M."/>
            <person name="Guimaraes G.M."/>
            <person name="Goldman G.H."/>
            <person name="Padilha I.Q."/>
            <person name="Batista Jda S."/>
            <person name="Ferro J.A."/>
            <person name="Ribeiro J.M."/>
            <person name="Fietto J.L."/>
            <person name="Dabbas K.M."/>
            <person name="Cerdeira L."/>
            <person name="Agnez-Lima L.F."/>
            <person name="Brocchi M."/>
            <person name="de Carvalho M.O."/>
            <person name="Teixeira Mde M."/>
            <person name="Diniz Maia Mde M."/>
            <person name="Goldman M.H."/>
            <person name="Cruz Schneider M.P."/>
            <person name="Felipe M.S."/>
            <person name="Hungria M."/>
            <person name="Nicolas M.F."/>
            <person name="Pereira M."/>
            <person name="Montes M.A."/>
            <person name="Cantao M.E."/>
            <person name="Vincentz M."/>
            <person name="Rafael M.S."/>
            <person name="Silverman N."/>
            <person name="Stoco P.H."/>
            <person name="Souza R.C."/>
            <person name="Vicentini R."/>
            <person name="Gazzinelli R.T."/>
            <person name="Neves Rde O."/>
            <person name="Silva R."/>
            <person name="Astolfi-Filho S."/>
            <person name="Maciel T.E."/>
            <person name="Urmenyi T.P."/>
            <person name="Tadei W.P."/>
            <person name="Camargo E.P."/>
            <person name="de Vasconcelos A.T."/>
        </authorList>
    </citation>
    <scope>NUCLEOTIDE SEQUENCE</scope>
</reference>
<dbReference type="Gene3D" id="3.30.70.330">
    <property type="match status" value="1"/>
</dbReference>
<feature type="compositionally biased region" description="Low complexity" evidence="12">
    <location>
        <begin position="641"/>
        <end position="654"/>
    </location>
</feature>
<feature type="binding site" evidence="11">
    <location>
        <begin position="213"/>
        <end position="215"/>
    </location>
    <ligand>
        <name>S-adenosyl-L-methionine</name>
        <dbReference type="ChEBI" id="CHEBI:59789"/>
    </ligand>
</feature>
<dbReference type="InterPro" id="IPR001374">
    <property type="entry name" value="R3H_dom"/>
</dbReference>
<feature type="compositionally biased region" description="Polar residues" evidence="12">
    <location>
        <begin position="332"/>
        <end position="342"/>
    </location>
</feature>
<feature type="active site" evidence="11">
    <location>
        <position position="138"/>
    </location>
</feature>
<reference evidence="14 16" key="1">
    <citation type="journal article" date="2010" name="BMC Genomics">
        <title>Combination of measures distinguishes pre-miRNAs from other stem-loops in the genome of the newly sequenced Anopheles darlingi.</title>
        <authorList>
            <person name="Mendes N.D."/>
            <person name="Freitas A.T."/>
            <person name="Vasconcelos A.T."/>
            <person name="Sagot M.F."/>
        </authorList>
    </citation>
    <scope>NUCLEOTIDE SEQUENCE</scope>
</reference>
<dbReference type="InterPro" id="IPR039884">
    <property type="entry name" value="R3HC1/R3HCL"/>
</dbReference>
<dbReference type="HAMAP" id="MF_03055">
    <property type="entry name" value="tRNA_methyltr_TrmB_euk"/>
    <property type="match status" value="1"/>
</dbReference>
<dbReference type="GO" id="GO:0005634">
    <property type="term" value="C:nucleus"/>
    <property type="evidence" value="ECO:0007669"/>
    <property type="project" value="UniProtKB-SubCell"/>
</dbReference>
<dbReference type="GO" id="GO:0000049">
    <property type="term" value="F:tRNA binding"/>
    <property type="evidence" value="ECO:0007669"/>
    <property type="project" value="UniProtKB-UniRule"/>
</dbReference>
<dbReference type="PANTHER" id="PTHR21678">
    <property type="entry name" value="GROWTH INHIBITION AND DIFFERENTIATION RELATED PROTEIN 88"/>
    <property type="match status" value="1"/>
</dbReference>
<dbReference type="NCBIfam" id="TIGR00091">
    <property type="entry name" value="tRNA (guanosine(46)-N7)-methyltransferase TrmB"/>
    <property type="match status" value="1"/>
</dbReference>
<comment type="pathway">
    <text evidence="10 11">tRNA modification; N(7)-methylguanine-tRNA biosynthesis.</text>
</comment>
<comment type="function">
    <text evidence="11">Catalyzes the formation of N(7)-methylguanine at position 46 (m7G46) in tRNA.</text>
</comment>
<evidence type="ECO:0000256" key="7">
    <source>
        <dbReference type="ARBA" id="ARBA00022694"/>
    </source>
</evidence>
<dbReference type="InterPro" id="IPR003358">
    <property type="entry name" value="tRNA_(Gua-N-7)_MeTrfase_Trmb"/>
</dbReference>
<keyword evidence="3 11" id="KW-0820">tRNA-binding</keyword>
<comment type="subcellular location">
    <subcellularLocation>
        <location evidence="2 11">Nucleus</location>
    </subcellularLocation>
</comment>
<dbReference type="EMBL" id="ADMH02000438">
    <property type="protein sequence ID" value="ETN66481.1"/>
    <property type="molecule type" value="Genomic_DNA"/>
</dbReference>
<dbReference type="eggNOG" id="KOG3115">
    <property type="taxonomic scope" value="Eukaryota"/>
</dbReference>
<dbReference type="VEuPathDB" id="VectorBase:ADAC001714"/>
<evidence type="ECO:0000256" key="5">
    <source>
        <dbReference type="ARBA" id="ARBA00022679"/>
    </source>
</evidence>
<evidence type="ECO:0000259" key="13">
    <source>
        <dbReference type="PROSITE" id="PS51061"/>
    </source>
</evidence>
<evidence type="ECO:0000313" key="15">
    <source>
        <dbReference type="EnsemblMetazoa" id="ADAC001714-PA"/>
    </source>
</evidence>
<dbReference type="GO" id="GO:0106143">
    <property type="term" value="C:tRNA (m7G46) methyltransferase complex"/>
    <property type="evidence" value="ECO:0007669"/>
    <property type="project" value="UniProtKB-ARBA"/>
</dbReference>
<dbReference type="UniPathway" id="UPA00989"/>
<keyword evidence="5 11" id="KW-0808">Transferase</keyword>
<feature type="region of interest" description="Disordered" evidence="12">
    <location>
        <begin position="314"/>
        <end position="403"/>
    </location>
</feature>
<keyword evidence="9 11" id="KW-0539">Nucleus</keyword>
<comment type="similarity">
    <text evidence="11">Belongs to the class I-like SAM-binding methyltransferase superfamily. TrmB family.</text>
</comment>
<gene>
    <name evidence="14" type="ORF">AND_001714</name>
</gene>
<dbReference type="PROSITE" id="PS51061">
    <property type="entry name" value="R3H"/>
    <property type="match status" value="1"/>
</dbReference>
<dbReference type="Pfam" id="PF02390">
    <property type="entry name" value="Methyltransf_4"/>
    <property type="match status" value="1"/>
</dbReference>
<evidence type="ECO:0000256" key="11">
    <source>
        <dbReference type="HAMAP-Rule" id="MF_03055"/>
    </source>
</evidence>
<evidence type="ECO:0000256" key="6">
    <source>
        <dbReference type="ARBA" id="ARBA00022691"/>
    </source>
</evidence>
<feature type="compositionally biased region" description="Acidic residues" evidence="12">
    <location>
        <begin position="1002"/>
        <end position="1012"/>
    </location>
</feature>
<dbReference type="InterPro" id="IPR036867">
    <property type="entry name" value="R3H_dom_sf"/>
</dbReference>
<evidence type="ECO:0000313" key="16">
    <source>
        <dbReference type="Proteomes" id="UP000000673"/>
    </source>
</evidence>
<evidence type="ECO:0000256" key="2">
    <source>
        <dbReference type="ARBA" id="ARBA00004123"/>
    </source>
</evidence>
<feature type="binding site" evidence="11">
    <location>
        <begin position="82"/>
        <end position="83"/>
    </location>
    <ligand>
        <name>S-adenosyl-L-methionine</name>
        <dbReference type="ChEBI" id="CHEBI:59789"/>
    </ligand>
</feature>
<dbReference type="EnsemblMetazoa" id="ADAC001714-RA">
    <property type="protein sequence ID" value="ADAC001714-PA"/>
    <property type="gene ID" value="ADAC001714"/>
</dbReference>
<keyword evidence="4 11" id="KW-0489">Methyltransferase</keyword>
<keyword evidence="16" id="KW-1185">Reference proteome</keyword>
<dbReference type="PROSITE" id="PS51625">
    <property type="entry name" value="SAM_MT_TRMB"/>
    <property type="match status" value="1"/>
</dbReference>
<keyword evidence="7 11" id="KW-0819">tRNA processing</keyword>
<dbReference type="Proteomes" id="UP000000673">
    <property type="component" value="Unassembled WGS sequence"/>
</dbReference>
<evidence type="ECO:0000256" key="10">
    <source>
        <dbReference type="ARBA" id="ARBA00060552"/>
    </source>
</evidence>
<evidence type="ECO:0000313" key="14">
    <source>
        <dbReference type="EMBL" id="ETN66481.1"/>
    </source>
</evidence>
<keyword evidence="8 11" id="KW-0694">RNA-binding</keyword>
<evidence type="ECO:0000256" key="4">
    <source>
        <dbReference type="ARBA" id="ARBA00022603"/>
    </source>
</evidence>
<evidence type="ECO:0000256" key="8">
    <source>
        <dbReference type="ARBA" id="ARBA00022884"/>
    </source>
</evidence>
<name>W5JQU9_ANODA</name>
<dbReference type="InterPro" id="IPR029063">
    <property type="entry name" value="SAM-dependent_MTases_sf"/>
</dbReference>
<dbReference type="HOGENOM" id="CLU_270426_0_0_1"/>
<sequence length="1204" mass="133036">MDSVGFPVKLPQKRFYRQRAHSNPIADHSFEYPTSPEQYDWSKLYPDIGDRRVEFADIGCGYGGFLVTLGETYPDKLAVGMEIRVKVSDYVMDRIEALRARNPGAYRNIACIRTNAMKHLPNFFRKHQLEKLFFLYPDPHFKKAKHKWRIINTALLTEYAYVLRPGGKIYTVTDVSELHDWMCKYIENHPCFERLSEAEISEDILAPKLLDSSEEGQKVTRNEGDKFMAIFRPDDEFVYFVDLDIRRFIERANPKAVLIFPPFNNYRRFLIHKVCASQAFSEHDVVTFSIGLGNERRTVVCFRHQLLRDVKSNNGKSFEESGAATVPECGPTGTQPKFTSWRSSTTPPTGTTTSVSSSHASSATCCSTSTGSHSSVIATGRRREKRDPAPPASTGTSDRMGTDSAIVLASPGDTIQESGRQQRLQKHCNVDQQQQQHQFLIGAQLDPFNGDRLKDCPISTQRRGGTYSARPFVPQSIVTVDLDATSAALKPEIFEGSTAAPGNCHQPSGVRLPPVVSIYRPPAARRALKLAEGVLHQLATPAACEHPSDYGHLASSASTRQQQCGARNSGNCGIPADKALREPQDGVAASLPDSREGRVRFHAGEPVRCETSSGAEKNRTKEETVPDEASTSRAAETHANGGSSVGSSTSGTDSPAAVVATSRSNRPQRERRPDRAVYIPRARRSLTTPPETQSLSSSSDGCNTSASSNKISPTIKAAPAPTSNGSPLKGLPRACTERSRAPDISASQNNDENVISSNREDASIIGIAAEDRYKAFSLNNNNNNCNKLPICDTVKGEISVFKEQTPSNESSLGTLLDKFKHRSYSLEEYSAVHTLSAAVGDSTRDQCCDRLRSVGTTDQGEFARTATFDKPDSETVDEYSLRLDLSDTMHRNNNRNRNAKNTMEPPSSTMIIGGHAENEKIDRDEKELRRASQEINRSNRRIMKQTFNSDVLQIEEPEPPVLASRAKKIELPKSAPAPVTVALKVTDNGFQNGSSGNVGTGGEEEEEDDWESMYDDNGDCLNPKMIDELTTAVGKVAIEVPQSDYKAYETKQAVLNDEEFPHVLEVSRFPAEFKTQDLMMLFSQYKETGFDIKWVDDTHALAVFSSSKIAAEVLAAGHAFVQVKPLAEATSESRSKARKCASSLQPYRARPVTCAALARRMVTTALGVRLKTAPEERENERRVLREAKERKLLAAKQRDEVWDS</sequence>
<dbReference type="VEuPathDB" id="VectorBase:ADAR2_001322"/>
<feature type="region of interest" description="Disordered" evidence="12">
    <location>
        <begin position="988"/>
        <end position="1012"/>
    </location>
</feature>
<dbReference type="InterPro" id="IPR012677">
    <property type="entry name" value="Nucleotide-bd_a/b_plait_sf"/>
</dbReference>
<feature type="compositionally biased region" description="Polar residues" evidence="12">
    <location>
        <begin position="685"/>
        <end position="712"/>
    </location>
</feature>
<evidence type="ECO:0000256" key="3">
    <source>
        <dbReference type="ARBA" id="ARBA00022555"/>
    </source>
</evidence>
<feature type="compositionally biased region" description="Basic and acidic residues" evidence="12">
    <location>
        <begin position="593"/>
        <end position="608"/>
    </location>
</feature>
<dbReference type="Pfam" id="PF01424">
    <property type="entry name" value="R3H"/>
    <property type="match status" value="1"/>
</dbReference>
<proteinExistence type="inferred from homology"/>
<evidence type="ECO:0000256" key="1">
    <source>
        <dbReference type="ARBA" id="ARBA00000142"/>
    </source>
</evidence>
<dbReference type="Gene3D" id="3.30.1370.50">
    <property type="entry name" value="R3H-like domain"/>
    <property type="match status" value="1"/>
</dbReference>
<feature type="binding site" evidence="11">
    <location>
        <position position="59"/>
    </location>
    <ligand>
        <name>S-adenosyl-L-methionine</name>
        <dbReference type="ChEBI" id="CHEBI:59789"/>
    </ligand>
</feature>
<protein>
    <recommendedName>
        <fullName evidence="11">tRNA (guanine-N(7)-)-methyltransferase</fullName>
        <ecNumber evidence="11">2.1.1.33</ecNumber>
    </recommendedName>
    <alternativeName>
        <fullName evidence="11">tRNA (guanine(46)-N(7))-methyltransferase</fullName>
    </alternativeName>
    <alternativeName>
        <fullName evidence="11">tRNA(m7G46)-methyltransferase</fullName>
    </alternativeName>
</protein>
<reference evidence="15" key="4">
    <citation type="submission" date="2015-06" db="UniProtKB">
        <authorList>
            <consortium name="EnsemblMetazoa"/>
        </authorList>
    </citation>
    <scope>IDENTIFICATION</scope>
</reference>
<feature type="region of interest" description="Disordered" evidence="12">
    <location>
        <begin position="584"/>
        <end position="752"/>
    </location>
</feature>
<feature type="binding site" evidence="11">
    <location>
        <position position="135"/>
    </location>
    <ligand>
        <name>S-adenosyl-L-methionine</name>
        <dbReference type="ChEBI" id="CHEBI:59789"/>
    </ligand>
</feature>
<evidence type="ECO:0000256" key="12">
    <source>
        <dbReference type="SAM" id="MobiDB-lite"/>
    </source>
</evidence>
<accession>W5JQU9</accession>
<keyword evidence="6 11" id="KW-0949">S-adenosyl-L-methionine</keyword>